<dbReference type="AlphaFoldDB" id="A0A3S3S8V3"/>
<feature type="domain" description="NADH:quinone oxidoreductase/Mrp antiporter transmembrane" evidence="7">
    <location>
        <begin position="130"/>
        <end position="413"/>
    </location>
</feature>
<protein>
    <submittedName>
        <fullName evidence="9">NADH-ubiquinone oxidoreductase chain N</fullName>
    </submittedName>
</protein>
<keyword evidence="2" id="KW-1003">Cell membrane</keyword>
<dbReference type="Pfam" id="PF00361">
    <property type="entry name" value="Proton_antipo_M"/>
    <property type="match status" value="1"/>
</dbReference>
<feature type="transmembrane region" description="Helical" evidence="6">
    <location>
        <begin position="209"/>
        <end position="232"/>
    </location>
</feature>
<feature type="transmembrane region" description="Helical" evidence="6">
    <location>
        <begin position="80"/>
        <end position="101"/>
    </location>
</feature>
<name>A0A3S3S8V3_METS7</name>
<feature type="transmembrane region" description="Helical" evidence="6">
    <location>
        <begin position="424"/>
        <end position="444"/>
    </location>
</feature>
<dbReference type="Pfam" id="PF00662">
    <property type="entry name" value="Proton_antipo_N"/>
    <property type="match status" value="1"/>
</dbReference>
<keyword evidence="4 6" id="KW-1133">Transmembrane helix</keyword>
<dbReference type="GO" id="GO:0005886">
    <property type="term" value="C:plasma membrane"/>
    <property type="evidence" value="ECO:0007669"/>
    <property type="project" value="UniProtKB-SubCell"/>
</dbReference>
<evidence type="ECO:0000256" key="1">
    <source>
        <dbReference type="ARBA" id="ARBA00004651"/>
    </source>
</evidence>
<feature type="domain" description="NADH-Ubiquinone oxidoreductase (complex I) chain 5 N-terminal" evidence="8">
    <location>
        <begin position="76"/>
        <end position="114"/>
    </location>
</feature>
<feature type="transmembrane region" description="Helical" evidence="6">
    <location>
        <begin position="35"/>
        <end position="60"/>
    </location>
</feature>
<dbReference type="Proteomes" id="UP000288215">
    <property type="component" value="Unassembled WGS sequence"/>
</dbReference>
<accession>A0A3S3S8V3</accession>
<feature type="transmembrane region" description="Helical" evidence="6">
    <location>
        <begin position="331"/>
        <end position="349"/>
    </location>
</feature>
<feature type="transmembrane region" description="Helical" evidence="6">
    <location>
        <begin position="465"/>
        <end position="489"/>
    </location>
</feature>
<keyword evidence="9" id="KW-0830">Ubiquinone</keyword>
<feature type="transmembrane region" description="Helical" evidence="6">
    <location>
        <begin position="113"/>
        <end position="131"/>
    </location>
</feature>
<dbReference type="PANTHER" id="PTHR42703">
    <property type="entry name" value="NADH DEHYDROGENASE"/>
    <property type="match status" value="1"/>
</dbReference>
<evidence type="ECO:0000256" key="2">
    <source>
        <dbReference type="ARBA" id="ARBA00022475"/>
    </source>
</evidence>
<feature type="transmembrane region" description="Helical" evidence="6">
    <location>
        <begin position="165"/>
        <end position="189"/>
    </location>
</feature>
<reference evidence="9 10" key="1">
    <citation type="submission" date="2018-12" db="EMBL/GenBank/DDBJ databases">
        <title>The complete genome of the methanogenic archaea of the candidate phylum Verstraetearchaeota, obtained from the metagenome of underground thermal water.</title>
        <authorList>
            <person name="Kadnikov V.V."/>
            <person name="Mardanov A.V."/>
            <person name="Beletsky A.V."/>
            <person name="Karnachuk O.V."/>
            <person name="Ravin N.V."/>
        </authorList>
    </citation>
    <scope>NUCLEOTIDE SEQUENCE [LARGE SCALE GENOMIC DNA]</scope>
    <source>
        <strain evidence="9">Ch88</strain>
    </source>
</reference>
<dbReference type="InterPro" id="IPR050586">
    <property type="entry name" value="CPA3_Na-H_Antiporter_D"/>
</dbReference>
<evidence type="ECO:0000256" key="6">
    <source>
        <dbReference type="SAM" id="Phobius"/>
    </source>
</evidence>
<feature type="transmembrane region" description="Helical" evidence="6">
    <location>
        <begin position="382"/>
        <end position="404"/>
    </location>
</feature>
<organism evidence="9 10">
    <name type="scientific">Methanosuratincola subterraneus</name>
    <dbReference type="NCBI Taxonomy" id="2593994"/>
    <lineage>
        <taxon>Archaea</taxon>
        <taxon>Thermoproteota</taxon>
        <taxon>Methanosuratincolia</taxon>
        <taxon>Candidatus Methanomethylicales</taxon>
        <taxon>Candidatus Methanomethylicaceae</taxon>
        <taxon>Candidatus Methanosuratincola (ex Vanwonterghem et al. 2016)</taxon>
    </lineage>
</organism>
<evidence type="ECO:0000313" key="10">
    <source>
        <dbReference type="Proteomes" id="UP000288215"/>
    </source>
</evidence>
<sequence>MVIDLPVYLPLLPPLAGAVILTATSSLYRRRSYGAVRWLVSLASLLASLTFLVLMVPSVPASYQLGVYGPPAGSCLRLDALSAFLCLTAVAVTSLSVAFSYRYMEHDRGKNRYYSLMLLLTAGLLGVFVSGDLFTLFVFWELMCISSYALVAFRKHEWEPLEAGFKYLVMSTVGSLVALYGISLIYGIAGTLEISGIAEALSGAGIVGYFPLAMIVTGFGVTAAIVPFHTWLPDAHPAAPSPVSAVLSGLVIKGGIYAIFRVLFTGFASYGFAVPLIILGAATMTIGNLMVFAQQDIKRFFAYSSVANMGLILMAGGAASRIAGAHPADAGLAYIAMAGAIFHILNHALGKSLLFLSSGSMIHSAGTRSIQSLEGIARRMPWSGGAMAIGLLSLAGIPPLGGFWSKLMVLAPLAALLPAGDPALAAAFAVVLANSLIAAGYYTWLAQRIAFKPAAVPESVGEPPASMVVPVVILSIMCIGVTFALPWLIPVFEAISRSLMGVR</sequence>
<keyword evidence="3 6" id="KW-0812">Transmembrane</keyword>
<dbReference type="InterPro" id="IPR001750">
    <property type="entry name" value="ND/Mrp_TM"/>
</dbReference>
<dbReference type="PRINTS" id="PR01434">
    <property type="entry name" value="NADHDHGNASE5"/>
</dbReference>
<dbReference type="PANTHER" id="PTHR42703:SF1">
    <property type="entry name" value="NA(+)_H(+) ANTIPORTER SUBUNIT D1"/>
    <property type="match status" value="1"/>
</dbReference>
<comment type="subcellular location">
    <subcellularLocation>
        <location evidence="1">Cell membrane</location>
        <topology evidence="1">Multi-pass membrane protein</topology>
    </subcellularLocation>
</comment>
<feature type="transmembrane region" description="Helical" evidence="6">
    <location>
        <begin position="6"/>
        <end position="28"/>
    </location>
</feature>
<keyword evidence="5 6" id="KW-0472">Membrane</keyword>
<evidence type="ECO:0000259" key="8">
    <source>
        <dbReference type="Pfam" id="PF00662"/>
    </source>
</evidence>
<dbReference type="InterPro" id="IPR001516">
    <property type="entry name" value="Proton_antipo_N"/>
</dbReference>
<proteinExistence type="predicted"/>
<evidence type="ECO:0000256" key="3">
    <source>
        <dbReference type="ARBA" id="ARBA00022692"/>
    </source>
</evidence>
<gene>
    <name evidence="9" type="ORF">Metus_0217</name>
</gene>
<evidence type="ECO:0000256" key="4">
    <source>
        <dbReference type="ARBA" id="ARBA00022989"/>
    </source>
</evidence>
<evidence type="ECO:0000259" key="7">
    <source>
        <dbReference type="Pfam" id="PF00361"/>
    </source>
</evidence>
<evidence type="ECO:0000313" key="9">
    <source>
        <dbReference type="EMBL" id="RWX74192.1"/>
    </source>
</evidence>
<feature type="transmembrane region" description="Helical" evidence="6">
    <location>
        <begin position="300"/>
        <end position="319"/>
    </location>
</feature>
<evidence type="ECO:0000256" key="5">
    <source>
        <dbReference type="ARBA" id="ARBA00023136"/>
    </source>
</evidence>
<dbReference type="EMBL" id="RXGA01000001">
    <property type="protein sequence ID" value="RWX74192.1"/>
    <property type="molecule type" value="Genomic_DNA"/>
</dbReference>
<comment type="caution">
    <text evidence="9">The sequence shown here is derived from an EMBL/GenBank/DDBJ whole genome shotgun (WGS) entry which is preliminary data.</text>
</comment>